<evidence type="ECO:0000313" key="6">
    <source>
        <dbReference type="EMBL" id="SFN28303.1"/>
    </source>
</evidence>
<dbReference type="InterPro" id="IPR036244">
    <property type="entry name" value="TipA-like_antibiotic-bd"/>
</dbReference>
<dbReference type="OrthoDB" id="9814833at2"/>
<evidence type="ECO:0000256" key="2">
    <source>
        <dbReference type="ARBA" id="ARBA00023125"/>
    </source>
</evidence>
<protein>
    <submittedName>
        <fullName evidence="6">DNA-binding transcriptional regulator, MerR family</fullName>
    </submittedName>
</protein>
<keyword evidence="1" id="KW-0805">Transcription regulation</keyword>
<evidence type="ECO:0000256" key="4">
    <source>
        <dbReference type="ARBA" id="ARBA00023163"/>
    </source>
</evidence>
<dbReference type="EMBL" id="FOVK01000001">
    <property type="protein sequence ID" value="SFN28303.1"/>
    <property type="molecule type" value="Genomic_DNA"/>
</dbReference>
<dbReference type="Proteomes" id="UP000181899">
    <property type="component" value="Unassembled WGS sequence"/>
</dbReference>
<proteinExistence type="predicted"/>
<gene>
    <name evidence="6" type="ORF">SAMN04488695_101130</name>
</gene>
<dbReference type="GO" id="GO:0003700">
    <property type="term" value="F:DNA-binding transcription factor activity"/>
    <property type="evidence" value="ECO:0007669"/>
    <property type="project" value="InterPro"/>
</dbReference>
<sequence length="253" mass="30012">MEYSINEVARMSGISTRTLRYYDEIGLLLPLKVRSNGYRIYGKNEINTLQQILFYRELELPLEEIRKLLVDEGFDRQEALRSHYEKLLQKRHQIDLLLENLRLSLEEEKGRIRMKDKDKFQGFKEKKLKENEEKYGKEIREKYGEDMVEKSNAKYMGQSKEQYEKAESLSLEILEKLKTLTGTVPADSVEGKNLAELHKEWLMLYWPVYDKEAHRGLGDMYVEDERFKAFYDTSVEGAAAFLRDCIYAYTKKD</sequence>
<dbReference type="RefSeq" id="WP_074908976.1">
    <property type="nucleotide sequence ID" value="NZ_FOVK01000001.1"/>
</dbReference>
<dbReference type="Pfam" id="PF07739">
    <property type="entry name" value="TipAS"/>
    <property type="match status" value="1"/>
</dbReference>
<keyword evidence="7" id="KW-1185">Reference proteome</keyword>
<dbReference type="AlphaFoldDB" id="A0A1I4XSB5"/>
<dbReference type="InterPro" id="IPR009061">
    <property type="entry name" value="DNA-bd_dom_put_sf"/>
</dbReference>
<evidence type="ECO:0000259" key="5">
    <source>
        <dbReference type="PROSITE" id="PS50937"/>
    </source>
</evidence>
<dbReference type="CDD" id="cd01106">
    <property type="entry name" value="HTH_TipAL-Mta"/>
    <property type="match status" value="1"/>
</dbReference>
<dbReference type="STRING" id="398199.SAMN05421804_104292"/>
<organism evidence="6 7">
    <name type="scientific">Proteiniclasticum ruminis</name>
    <dbReference type="NCBI Taxonomy" id="398199"/>
    <lineage>
        <taxon>Bacteria</taxon>
        <taxon>Bacillati</taxon>
        <taxon>Bacillota</taxon>
        <taxon>Clostridia</taxon>
        <taxon>Eubacteriales</taxon>
        <taxon>Clostridiaceae</taxon>
        <taxon>Proteiniclasticum</taxon>
    </lineage>
</organism>
<dbReference type="InterPro" id="IPR047057">
    <property type="entry name" value="MerR_fam"/>
</dbReference>
<keyword evidence="4" id="KW-0804">Transcription</keyword>
<dbReference type="PROSITE" id="PS50937">
    <property type="entry name" value="HTH_MERR_2"/>
    <property type="match status" value="1"/>
</dbReference>
<dbReference type="SUPFAM" id="SSF46955">
    <property type="entry name" value="Putative DNA-binding domain"/>
    <property type="match status" value="1"/>
</dbReference>
<dbReference type="Pfam" id="PF13411">
    <property type="entry name" value="MerR_1"/>
    <property type="match status" value="1"/>
</dbReference>
<keyword evidence="3" id="KW-0010">Activator</keyword>
<reference evidence="6 7" key="1">
    <citation type="submission" date="2016-10" db="EMBL/GenBank/DDBJ databases">
        <authorList>
            <person name="de Groot N.N."/>
        </authorList>
    </citation>
    <scope>NUCLEOTIDE SEQUENCE [LARGE SCALE GENOMIC DNA]</scope>
    <source>
        <strain evidence="6 7">ML2</strain>
    </source>
</reference>
<keyword evidence="2 6" id="KW-0238">DNA-binding</keyword>
<accession>A0A1I4XSB5</accession>
<dbReference type="SMART" id="SM00422">
    <property type="entry name" value="HTH_MERR"/>
    <property type="match status" value="1"/>
</dbReference>
<evidence type="ECO:0000256" key="1">
    <source>
        <dbReference type="ARBA" id="ARBA00023015"/>
    </source>
</evidence>
<evidence type="ECO:0000313" key="7">
    <source>
        <dbReference type="Proteomes" id="UP000181899"/>
    </source>
</evidence>
<dbReference type="Gene3D" id="1.10.1660.10">
    <property type="match status" value="1"/>
</dbReference>
<dbReference type="InterPro" id="IPR000551">
    <property type="entry name" value="MerR-type_HTH_dom"/>
</dbReference>
<dbReference type="PANTHER" id="PTHR30204">
    <property type="entry name" value="REDOX-CYCLING DRUG-SENSING TRANSCRIPTIONAL ACTIVATOR SOXR"/>
    <property type="match status" value="1"/>
</dbReference>
<evidence type="ECO:0000256" key="3">
    <source>
        <dbReference type="ARBA" id="ARBA00023159"/>
    </source>
</evidence>
<dbReference type="PANTHER" id="PTHR30204:SF90">
    <property type="entry name" value="HTH-TYPE TRANSCRIPTIONAL ACTIVATOR MTA"/>
    <property type="match status" value="1"/>
</dbReference>
<name>A0A1I4XSB5_9CLOT</name>
<dbReference type="Gene3D" id="1.10.490.50">
    <property type="entry name" value="Antibiotic binding domain of TipA-like multidrug resistance regulators"/>
    <property type="match status" value="1"/>
</dbReference>
<dbReference type="GO" id="GO:0003677">
    <property type="term" value="F:DNA binding"/>
    <property type="evidence" value="ECO:0007669"/>
    <property type="project" value="UniProtKB-KW"/>
</dbReference>
<dbReference type="SUPFAM" id="SSF89082">
    <property type="entry name" value="Antibiotic binding domain of TipA-like multidrug resistance regulators"/>
    <property type="match status" value="1"/>
</dbReference>
<dbReference type="InterPro" id="IPR012925">
    <property type="entry name" value="TipAS_dom"/>
</dbReference>
<feature type="domain" description="HTH merR-type" evidence="5">
    <location>
        <begin position="1"/>
        <end position="71"/>
    </location>
</feature>